<reference evidence="3" key="2">
    <citation type="journal article" date="2021" name="Microorganisms">
        <title>Bacterial Dimethylsulfoniopropionate Biosynthesis in the East China Sea.</title>
        <authorList>
            <person name="Liu J."/>
            <person name="Zhang Y."/>
            <person name="Liu J."/>
            <person name="Zhong H."/>
            <person name="Williams B.T."/>
            <person name="Zheng Y."/>
            <person name="Curson A.R.J."/>
            <person name="Sun C."/>
            <person name="Sun H."/>
            <person name="Song D."/>
            <person name="Wagner Mackenzie B."/>
            <person name="Bermejo Martinez A."/>
            <person name="Todd J.D."/>
            <person name="Zhang X.H."/>
        </authorList>
    </citation>
    <scope>NUCLEOTIDE SEQUENCE</scope>
    <source>
        <strain evidence="3">AESS21</strain>
    </source>
</reference>
<dbReference type="PANTHER" id="PTHR46825">
    <property type="entry name" value="D-ALANYL-D-ALANINE-CARBOXYPEPTIDASE/ENDOPEPTIDASE AMPH"/>
    <property type="match status" value="1"/>
</dbReference>
<evidence type="ECO:0000313" key="4">
    <source>
        <dbReference type="Proteomes" id="UP000705379"/>
    </source>
</evidence>
<comment type="caution">
    <text evidence="3">The sequence shown here is derived from an EMBL/GenBank/DDBJ whole genome shotgun (WGS) entry which is preliminary data.</text>
</comment>
<dbReference type="InterPro" id="IPR001466">
    <property type="entry name" value="Beta-lactam-related"/>
</dbReference>
<reference evidence="3" key="1">
    <citation type="submission" date="2018-08" db="EMBL/GenBank/DDBJ databases">
        <authorList>
            <person name="Jin W."/>
            <person name="Wang H."/>
            <person name="Yang Y."/>
            <person name="Li M."/>
            <person name="Liu J."/>
        </authorList>
    </citation>
    <scope>NUCLEOTIDE SEQUENCE</scope>
    <source>
        <strain evidence="3">AESS21</strain>
    </source>
</reference>
<dbReference type="RefSeq" id="WP_246541538.1">
    <property type="nucleotide sequence ID" value="NZ_QTKU01000001.1"/>
</dbReference>
<keyword evidence="3" id="KW-0378">Hydrolase</keyword>
<feature type="domain" description="Beta-lactamase-related" evidence="1">
    <location>
        <begin position="70"/>
        <end position="397"/>
    </location>
</feature>
<organism evidence="3 4">
    <name type="scientific">Roseibium polysiphoniae</name>
    <dbReference type="NCBI Taxonomy" id="2571221"/>
    <lineage>
        <taxon>Bacteria</taxon>
        <taxon>Pseudomonadati</taxon>
        <taxon>Pseudomonadota</taxon>
        <taxon>Alphaproteobacteria</taxon>
        <taxon>Hyphomicrobiales</taxon>
        <taxon>Stappiaceae</taxon>
        <taxon>Roseibium</taxon>
    </lineage>
</organism>
<dbReference type="Pfam" id="PF11954">
    <property type="entry name" value="DUF3471"/>
    <property type="match status" value="1"/>
</dbReference>
<dbReference type="SUPFAM" id="SSF56601">
    <property type="entry name" value="beta-lactamase/transpeptidase-like"/>
    <property type="match status" value="1"/>
</dbReference>
<evidence type="ECO:0000259" key="1">
    <source>
        <dbReference type="Pfam" id="PF00144"/>
    </source>
</evidence>
<name>A0A944CCL9_9HYPH</name>
<dbReference type="Proteomes" id="UP000705379">
    <property type="component" value="Unassembled WGS sequence"/>
</dbReference>
<dbReference type="InterPro" id="IPR050491">
    <property type="entry name" value="AmpC-like"/>
</dbReference>
<dbReference type="Gene3D" id="3.40.710.10">
    <property type="entry name" value="DD-peptidase/beta-lactamase superfamily"/>
    <property type="match status" value="1"/>
</dbReference>
<dbReference type="Gene3D" id="2.40.128.600">
    <property type="match status" value="1"/>
</dbReference>
<dbReference type="Pfam" id="PF00144">
    <property type="entry name" value="Beta-lactamase"/>
    <property type="match status" value="1"/>
</dbReference>
<dbReference type="InterPro" id="IPR021860">
    <property type="entry name" value="Peptidase_S12_Pab87-rel_C"/>
</dbReference>
<protein>
    <submittedName>
        <fullName evidence="3">Serine hydrolase</fullName>
    </submittedName>
</protein>
<dbReference type="GO" id="GO:0016787">
    <property type="term" value="F:hydrolase activity"/>
    <property type="evidence" value="ECO:0007669"/>
    <property type="project" value="UniProtKB-KW"/>
</dbReference>
<dbReference type="InterPro" id="IPR012338">
    <property type="entry name" value="Beta-lactam/transpept-like"/>
</dbReference>
<dbReference type="AlphaFoldDB" id="A0A944CCL9"/>
<sequence>MFASLTRSRRRFADRHDLSRRLSKGIGLACALILAGPAVTARAEEPTLSPAQTVSVPVDDAQIEAALEKLDALTQDVLERSGVPGLAVAVVWKGKTVFARGYGLRAVGDPAPVDAETVFQIASLSKSLAATVVAGKVGEGVVRWDDPVVDHLPGFRLQNEAISKMLTLGDLFAHRSGLPDHAGDDLEDIGFDRAQVLERLRLLPLGPFRDSYAYTNFGLTAAGEAVARASKSDWASLSDDVLYRPLGMSRTSSRFSDYMDRDNRALPHVRESGIFANLHQRQPDAQSPAGGVSSSVNDMAKWMALVLGEGAFDGKQLIGNDGLLQATTAQMISSPQHALDARPGFYGFGFNVGVEPTGRVTLSHSGAFALGAATGFLMVPSLDLGIVVLTNAEPFGVPEGLARSFMDVVEYGALTRDRLAGYEQLLAPLMKPVGTMAGNPAPVDPKAAGPLAEYAGSYENAYFGPAKIVSGNDGLVLEIGPKGQTFDLTHWDGDTFVFEPRLENAPAGSRSLVRFERQNAEGAKSVWIEYFDEHGFGTFERP</sequence>
<dbReference type="EMBL" id="QTKU01000001">
    <property type="protein sequence ID" value="MBS8259970.1"/>
    <property type="molecule type" value="Genomic_DNA"/>
</dbReference>
<evidence type="ECO:0000313" key="3">
    <source>
        <dbReference type="EMBL" id="MBS8259970.1"/>
    </source>
</evidence>
<proteinExistence type="predicted"/>
<gene>
    <name evidence="3" type="ORF">DYI23_07040</name>
</gene>
<feature type="domain" description="Peptidase S12 Pab87-related C-terminal" evidence="2">
    <location>
        <begin position="442"/>
        <end position="524"/>
    </location>
</feature>
<dbReference type="PANTHER" id="PTHR46825:SF15">
    <property type="entry name" value="BETA-LACTAMASE-RELATED DOMAIN-CONTAINING PROTEIN"/>
    <property type="match status" value="1"/>
</dbReference>
<accession>A0A944CCL9</accession>
<evidence type="ECO:0000259" key="2">
    <source>
        <dbReference type="Pfam" id="PF11954"/>
    </source>
</evidence>